<dbReference type="AlphaFoldDB" id="B0D2W3"/>
<protein>
    <submittedName>
        <fullName evidence="1">Predicted protein</fullName>
    </submittedName>
</protein>
<dbReference type="KEGG" id="lbc:LACBIDRAFT_315669"/>
<proteinExistence type="predicted"/>
<evidence type="ECO:0000313" key="1">
    <source>
        <dbReference type="EMBL" id="EDR11163.1"/>
    </source>
</evidence>
<dbReference type="HOGENOM" id="CLU_2320801_0_0_1"/>
<accession>B0D2W3</accession>
<name>B0D2W3_LACBS</name>
<gene>
    <name evidence="1" type="ORF">LACBIDRAFT_315669</name>
</gene>
<evidence type="ECO:0000313" key="2">
    <source>
        <dbReference type="Proteomes" id="UP000001194"/>
    </source>
</evidence>
<dbReference type="GeneID" id="6073835"/>
<dbReference type="EMBL" id="DS547096">
    <property type="protein sequence ID" value="EDR11163.1"/>
    <property type="molecule type" value="Genomic_DNA"/>
</dbReference>
<reference evidence="1 2" key="1">
    <citation type="journal article" date="2008" name="Nature">
        <title>The genome of Laccaria bicolor provides insights into mycorrhizal symbiosis.</title>
        <authorList>
            <person name="Martin F."/>
            <person name="Aerts A."/>
            <person name="Ahren D."/>
            <person name="Brun A."/>
            <person name="Danchin E.G.J."/>
            <person name="Duchaussoy F."/>
            <person name="Gibon J."/>
            <person name="Kohler A."/>
            <person name="Lindquist E."/>
            <person name="Pereda V."/>
            <person name="Salamov A."/>
            <person name="Shapiro H.J."/>
            <person name="Wuyts J."/>
            <person name="Blaudez D."/>
            <person name="Buee M."/>
            <person name="Brokstein P."/>
            <person name="Canbaeck B."/>
            <person name="Cohen D."/>
            <person name="Courty P.E."/>
            <person name="Coutinho P.M."/>
            <person name="Delaruelle C."/>
            <person name="Detter J.C."/>
            <person name="Deveau A."/>
            <person name="DiFazio S."/>
            <person name="Duplessis S."/>
            <person name="Fraissinet-Tachet L."/>
            <person name="Lucic E."/>
            <person name="Frey-Klett P."/>
            <person name="Fourrey C."/>
            <person name="Feussner I."/>
            <person name="Gay G."/>
            <person name="Grimwood J."/>
            <person name="Hoegger P.J."/>
            <person name="Jain P."/>
            <person name="Kilaru S."/>
            <person name="Labbe J."/>
            <person name="Lin Y.C."/>
            <person name="Legue V."/>
            <person name="Le Tacon F."/>
            <person name="Marmeisse R."/>
            <person name="Melayah D."/>
            <person name="Montanini B."/>
            <person name="Muratet M."/>
            <person name="Nehls U."/>
            <person name="Niculita-Hirzel H."/>
            <person name="Oudot-Le Secq M.P."/>
            <person name="Peter M."/>
            <person name="Quesneville H."/>
            <person name="Rajashekar B."/>
            <person name="Reich M."/>
            <person name="Rouhier N."/>
            <person name="Schmutz J."/>
            <person name="Yin T."/>
            <person name="Chalot M."/>
            <person name="Henrissat B."/>
            <person name="Kuees U."/>
            <person name="Lucas S."/>
            <person name="Van de Peer Y."/>
            <person name="Podila G.K."/>
            <person name="Polle A."/>
            <person name="Pukkila P.J."/>
            <person name="Richardson P.M."/>
            <person name="Rouze P."/>
            <person name="Sanders I.R."/>
            <person name="Stajich J.E."/>
            <person name="Tunlid A."/>
            <person name="Tuskan G."/>
            <person name="Grigoriev I.V."/>
        </authorList>
    </citation>
    <scope>NUCLEOTIDE SEQUENCE [LARGE SCALE GENOMIC DNA]</scope>
    <source>
        <strain evidence="2">S238N-H82 / ATCC MYA-4686</strain>
    </source>
</reference>
<dbReference type="RefSeq" id="XP_001878464.1">
    <property type="nucleotide sequence ID" value="XM_001878429.1"/>
</dbReference>
<sequence length="99" mass="11429">MVDANGVVERRQSSRSYRFRSLHVRPSVKPPAPRSPFRRLCVKAPERQSTRSSFFLCHHASSFPNPSFHHLYGYDETKQHPTARPFHQAVFMSILHGAL</sequence>
<dbReference type="InParanoid" id="B0D2W3"/>
<dbReference type="Proteomes" id="UP000001194">
    <property type="component" value="Unassembled WGS sequence"/>
</dbReference>
<keyword evidence="2" id="KW-1185">Reference proteome</keyword>
<organism evidence="2">
    <name type="scientific">Laccaria bicolor (strain S238N-H82 / ATCC MYA-4686)</name>
    <name type="common">Bicoloured deceiver</name>
    <name type="synonym">Laccaria laccata var. bicolor</name>
    <dbReference type="NCBI Taxonomy" id="486041"/>
    <lineage>
        <taxon>Eukaryota</taxon>
        <taxon>Fungi</taxon>
        <taxon>Dikarya</taxon>
        <taxon>Basidiomycota</taxon>
        <taxon>Agaricomycotina</taxon>
        <taxon>Agaricomycetes</taxon>
        <taxon>Agaricomycetidae</taxon>
        <taxon>Agaricales</taxon>
        <taxon>Agaricineae</taxon>
        <taxon>Hydnangiaceae</taxon>
        <taxon>Laccaria</taxon>
    </lineage>
</organism>